<keyword evidence="4 6" id="KW-1133">Transmembrane helix</keyword>
<dbReference type="AlphaFoldDB" id="A0A9W8CJ59"/>
<feature type="transmembrane region" description="Helical" evidence="6">
    <location>
        <begin position="570"/>
        <end position="590"/>
    </location>
</feature>
<comment type="similarity">
    <text evidence="2">Belongs to the CLPTM1 family.</text>
</comment>
<proteinExistence type="inferred from homology"/>
<dbReference type="EMBL" id="JANBOH010000208">
    <property type="protein sequence ID" value="KAJ1643908.1"/>
    <property type="molecule type" value="Genomic_DNA"/>
</dbReference>
<evidence type="ECO:0000256" key="5">
    <source>
        <dbReference type="ARBA" id="ARBA00023136"/>
    </source>
</evidence>
<dbReference type="Pfam" id="PF05602">
    <property type="entry name" value="CLPTM1"/>
    <property type="match status" value="1"/>
</dbReference>
<evidence type="ECO:0000313" key="8">
    <source>
        <dbReference type="Proteomes" id="UP001145021"/>
    </source>
</evidence>
<dbReference type="GO" id="GO:0016020">
    <property type="term" value="C:membrane"/>
    <property type="evidence" value="ECO:0007669"/>
    <property type="project" value="UniProtKB-SubCell"/>
</dbReference>
<feature type="transmembrane region" description="Helical" evidence="6">
    <location>
        <begin position="351"/>
        <end position="375"/>
    </location>
</feature>
<keyword evidence="8" id="KW-1185">Reference proteome</keyword>
<feature type="transmembrane region" description="Helical" evidence="6">
    <location>
        <begin position="531"/>
        <end position="549"/>
    </location>
</feature>
<sequence>MTCITVRGVVRRLISVFLWLLIAIVIVVPTALLTCLVFQPAFSTRTLIPANQPIPPPGSGSIYYLSWQEPSQYTAAVYASPFAKLPVNTSLFFDNAELLWQTDSQNLANRYPKLRKRVSVKIPSAIIKDRSKTRGLYMHVFASQLSSDAVSATAPPDLNDPYLVHATTELVRWNTPFGFAVSSLGFSGSKSSSSNRAIGGNNGGSSKLVAAKSVSWAMSLENHAYTKLNMPRHIAKALAPTSSKVLEQNKRYNPPMFVNSFTQDIPKPVDIAYPMDASNTKIDVDIELRGIKQGWITSKNKLIRIFEPDFIQGPPSRGGNKNNDMGRAILIALSTLLFGFVSRLGVPSLLTIIYCLVFVCVFSYLYIRASALFWLSPSSRWIGYSRVTFAIYFVASIFASINALVSSNGGSSFISVLIVLVVRLYILLILTETPLNPTAWYPCIRKAMQSAKRSTDSDGAYSLVDIADEEEEGASEPASPKPQDAEYVVLVRRDIDSVALWWAARLFLPVLALVVVFCIVSHSLFKSQLGIFAYIMLTFAIVLQWIHWLPQVFINYRTMRGTWIPVTANAYEMAGTLLLLLAISISGYSLSFKTIASEIPNHLLNAALVYQWLFYQFKK</sequence>
<keyword evidence="5 6" id="KW-0472">Membrane</keyword>
<evidence type="ECO:0000313" key="7">
    <source>
        <dbReference type="EMBL" id="KAJ1643908.1"/>
    </source>
</evidence>
<evidence type="ECO:0000256" key="1">
    <source>
        <dbReference type="ARBA" id="ARBA00004141"/>
    </source>
</evidence>
<gene>
    <name evidence="7" type="ORF">LPJ64_004360</name>
</gene>
<protein>
    <submittedName>
        <fullName evidence="7">Uncharacterized protein</fullName>
    </submittedName>
</protein>
<organism evidence="7 8">
    <name type="scientific">Coemansia asiatica</name>
    <dbReference type="NCBI Taxonomy" id="1052880"/>
    <lineage>
        <taxon>Eukaryota</taxon>
        <taxon>Fungi</taxon>
        <taxon>Fungi incertae sedis</taxon>
        <taxon>Zoopagomycota</taxon>
        <taxon>Kickxellomycotina</taxon>
        <taxon>Kickxellomycetes</taxon>
        <taxon>Kickxellales</taxon>
        <taxon>Kickxellaceae</taxon>
        <taxon>Coemansia</taxon>
    </lineage>
</organism>
<accession>A0A9W8CJ59</accession>
<comment type="subcellular location">
    <subcellularLocation>
        <location evidence="1">Membrane</location>
        <topology evidence="1">Multi-pass membrane protein</topology>
    </subcellularLocation>
</comment>
<evidence type="ECO:0000256" key="2">
    <source>
        <dbReference type="ARBA" id="ARBA00009310"/>
    </source>
</evidence>
<feature type="transmembrane region" description="Helical" evidence="6">
    <location>
        <begin position="411"/>
        <end position="430"/>
    </location>
</feature>
<dbReference type="InterPro" id="IPR008429">
    <property type="entry name" value="CLPTM1"/>
</dbReference>
<evidence type="ECO:0000256" key="6">
    <source>
        <dbReference type="SAM" id="Phobius"/>
    </source>
</evidence>
<dbReference type="Proteomes" id="UP001145021">
    <property type="component" value="Unassembled WGS sequence"/>
</dbReference>
<feature type="transmembrane region" description="Helical" evidence="6">
    <location>
        <begin position="502"/>
        <end position="525"/>
    </location>
</feature>
<comment type="caution">
    <text evidence="7">The sequence shown here is derived from an EMBL/GenBank/DDBJ whole genome shotgun (WGS) entry which is preliminary data.</text>
</comment>
<feature type="transmembrane region" description="Helical" evidence="6">
    <location>
        <begin position="387"/>
        <end position="405"/>
    </location>
</feature>
<evidence type="ECO:0000256" key="4">
    <source>
        <dbReference type="ARBA" id="ARBA00022989"/>
    </source>
</evidence>
<keyword evidence="3 6" id="KW-0812">Transmembrane</keyword>
<reference evidence="7" key="1">
    <citation type="submission" date="2022-07" db="EMBL/GenBank/DDBJ databases">
        <title>Phylogenomic reconstructions and comparative analyses of Kickxellomycotina fungi.</title>
        <authorList>
            <person name="Reynolds N.K."/>
            <person name="Stajich J.E."/>
            <person name="Barry K."/>
            <person name="Grigoriev I.V."/>
            <person name="Crous P."/>
            <person name="Smith M.E."/>
        </authorList>
    </citation>
    <scope>NUCLEOTIDE SEQUENCE</scope>
    <source>
        <strain evidence="7">NBRC 105413</strain>
    </source>
</reference>
<feature type="transmembrane region" description="Helical" evidence="6">
    <location>
        <begin position="325"/>
        <end position="345"/>
    </location>
</feature>
<name>A0A9W8CJ59_9FUNG</name>
<feature type="transmembrane region" description="Helical" evidence="6">
    <location>
        <begin position="16"/>
        <end position="38"/>
    </location>
</feature>
<evidence type="ECO:0000256" key="3">
    <source>
        <dbReference type="ARBA" id="ARBA00022692"/>
    </source>
</evidence>